<dbReference type="eggNOG" id="COG1018">
    <property type="taxonomic scope" value="Bacteria"/>
</dbReference>
<protein>
    <submittedName>
        <fullName evidence="7">Fatty acid hydroxylase</fullName>
    </submittedName>
</protein>
<dbReference type="PROSITE" id="PS00197">
    <property type="entry name" value="2FE2S_FER_1"/>
    <property type="match status" value="1"/>
</dbReference>
<sequence>MPVGAELCSIDKPSLKLQGLMSISLFSQYFFQAFTEIVWYYVIFAIPFFLVFWVIWKKYWQPKRIQVVQRATSHHFKHDLAFSFSSFVVFAIMDVLLLHLEHKGYTQLYFKVDQYGWPWIFISLALVLFVDDAFFYWTHRAMHHPRLYKFFHKVHHESTDPSPLTAFAFHPSEAVIENAMNVVLPFILPLHFGVIIFWQIFSMLNNVMGHLGYELYPAGWTKIPFLRYKTASVHHNMHHQLFHGNYALYFTWWDKWMGTEFQDYEARYEQIFTRKTKPSAAVSPTMTSSFNRVKVTAKVLEQTYVFEVDDQQSILQSALDQQIPLPYSCKSGRCGTCKMKCTEGTVIMKKNAILSTAELEAGYVLTCQSFPQTDKISLEK</sequence>
<evidence type="ECO:0000256" key="3">
    <source>
        <dbReference type="ARBA" id="ARBA00022989"/>
    </source>
</evidence>
<evidence type="ECO:0000256" key="2">
    <source>
        <dbReference type="ARBA" id="ARBA00022692"/>
    </source>
</evidence>
<name>F4L796_HALH1</name>
<dbReference type="GO" id="GO:0008610">
    <property type="term" value="P:lipid biosynthetic process"/>
    <property type="evidence" value="ECO:0007669"/>
    <property type="project" value="InterPro"/>
</dbReference>
<dbReference type="GO" id="GO:0016020">
    <property type="term" value="C:membrane"/>
    <property type="evidence" value="ECO:0007669"/>
    <property type="project" value="UniProtKB-SubCell"/>
</dbReference>
<keyword evidence="2 5" id="KW-0812">Transmembrane</keyword>
<dbReference type="InterPro" id="IPR006694">
    <property type="entry name" value="Fatty_acid_hydroxylase"/>
</dbReference>
<evidence type="ECO:0000256" key="1">
    <source>
        <dbReference type="ARBA" id="ARBA00004370"/>
    </source>
</evidence>
<dbReference type="Pfam" id="PF04116">
    <property type="entry name" value="FA_hydroxylase"/>
    <property type="match status" value="1"/>
</dbReference>
<feature type="transmembrane region" description="Helical" evidence="5">
    <location>
        <begin position="37"/>
        <end position="56"/>
    </location>
</feature>
<dbReference type="eggNOG" id="COG3000">
    <property type="taxonomic scope" value="Bacteria"/>
</dbReference>
<keyword evidence="3 5" id="KW-1133">Transmembrane helix</keyword>
<keyword evidence="4 5" id="KW-0472">Membrane</keyword>
<dbReference type="CDD" id="cd00207">
    <property type="entry name" value="fer2"/>
    <property type="match status" value="1"/>
</dbReference>
<dbReference type="AlphaFoldDB" id="F4L796"/>
<proteinExistence type="predicted"/>
<dbReference type="PROSITE" id="PS51085">
    <property type="entry name" value="2FE2S_FER_2"/>
    <property type="match status" value="1"/>
</dbReference>
<dbReference type="InterPro" id="IPR006058">
    <property type="entry name" value="2Fe2S_fd_BS"/>
</dbReference>
<dbReference type="GO" id="GO:0016491">
    <property type="term" value="F:oxidoreductase activity"/>
    <property type="evidence" value="ECO:0007669"/>
    <property type="project" value="InterPro"/>
</dbReference>
<dbReference type="Proteomes" id="UP000008461">
    <property type="component" value="Chromosome"/>
</dbReference>
<feature type="domain" description="2Fe-2S ferredoxin-type" evidence="6">
    <location>
        <begin position="291"/>
        <end position="380"/>
    </location>
</feature>
<dbReference type="Gene3D" id="3.10.20.30">
    <property type="match status" value="1"/>
</dbReference>
<dbReference type="KEGG" id="hhy:Halhy_5298"/>
<evidence type="ECO:0000313" key="8">
    <source>
        <dbReference type="Proteomes" id="UP000008461"/>
    </source>
</evidence>
<reference evidence="7 8" key="1">
    <citation type="journal article" date="2011" name="Stand. Genomic Sci.">
        <title>Complete genome sequence of Haliscomenobacter hydrossis type strain (O).</title>
        <authorList>
            <consortium name="US DOE Joint Genome Institute (JGI-PGF)"/>
            <person name="Daligault H."/>
            <person name="Lapidus A."/>
            <person name="Zeytun A."/>
            <person name="Nolan M."/>
            <person name="Lucas S."/>
            <person name="Del Rio T.G."/>
            <person name="Tice H."/>
            <person name="Cheng J.F."/>
            <person name="Tapia R."/>
            <person name="Han C."/>
            <person name="Goodwin L."/>
            <person name="Pitluck S."/>
            <person name="Liolios K."/>
            <person name="Pagani I."/>
            <person name="Ivanova N."/>
            <person name="Huntemann M."/>
            <person name="Mavromatis K."/>
            <person name="Mikhailova N."/>
            <person name="Pati A."/>
            <person name="Chen A."/>
            <person name="Palaniappan K."/>
            <person name="Land M."/>
            <person name="Hauser L."/>
            <person name="Brambilla E.M."/>
            <person name="Rohde M."/>
            <person name="Verbarg S."/>
            <person name="Goker M."/>
            <person name="Bristow J."/>
            <person name="Eisen J.A."/>
            <person name="Markowitz V."/>
            <person name="Hugenholtz P."/>
            <person name="Kyrpides N.C."/>
            <person name="Klenk H.P."/>
            <person name="Woyke T."/>
        </authorList>
    </citation>
    <scope>NUCLEOTIDE SEQUENCE [LARGE SCALE GENOMIC DNA]</scope>
    <source>
        <strain evidence="8">ATCC 27775 / DSM 1100 / LMG 10767 / O</strain>
    </source>
</reference>
<dbReference type="InterPro" id="IPR012675">
    <property type="entry name" value="Beta-grasp_dom_sf"/>
</dbReference>
<dbReference type="GO" id="GO:0051537">
    <property type="term" value="F:2 iron, 2 sulfur cluster binding"/>
    <property type="evidence" value="ECO:0007669"/>
    <property type="project" value="InterPro"/>
</dbReference>
<feature type="transmembrane region" description="Helical" evidence="5">
    <location>
        <begin position="182"/>
        <end position="201"/>
    </location>
</feature>
<dbReference type="InterPro" id="IPR050307">
    <property type="entry name" value="Sterol_Desaturase_Related"/>
</dbReference>
<dbReference type="Pfam" id="PF00111">
    <property type="entry name" value="Fer2"/>
    <property type="match status" value="1"/>
</dbReference>
<dbReference type="STRING" id="760192.Halhy_5298"/>
<dbReference type="GO" id="GO:0005506">
    <property type="term" value="F:iron ion binding"/>
    <property type="evidence" value="ECO:0007669"/>
    <property type="project" value="InterPro"/>
</dbReference>
<dbReference type="SUPFAM" id="SSF54292">
    <property type="entry name" value="2Fe-2S ferredoxin-like"/>
    <property type="match status" value="1"/>
</dbReference>
<dbReference type="EMBL" id="CP002691">
    <property type="protein sequence ID" value="AEE53123.1"/>
    <property type="molecule type" value="Genomic_DNA"/>
</dbReference>
<evidence type="ECO:0000259" key="6">
    <source>
        <dbReference type="PROSITE" id="PS51085"/>
    </source>
</evidence>
<dbReference type="InterPro" id="IPR001041">
    <property type="entry name" value="2Fe-2S_ferredoxin-type"/>
</dbReference>
<reference key="2">
    <citation type="submission" date="2011-04" db="EMBL/GenBank/DDBJ databases">
        <title>Complete sequence of chromosome of Haliscomenobacter hydrossis DSM 1100.</title>
        <authorList>
            <consortium name="US DOE Joint Genome Institute (JGI-PGF)"/>
            <person name="Lucas S."/>
            <person name="Han J."/>
            <person name="Lapidus A."/>
            <person name="Bruce D."/>
            <person name="Goodwin L."/>
            <person name="Pitluck S."/>
            <person name="Peters L."/>
            <person name="Kyrpides N."/>
            <person name="Mavromatis K."/>
            <person name="Ivanova N."/>
            <person name="Ovchinnikova G."/>
            <person name="Pagani I."/>
            <person name="Daligault H."/>
            <person name="Detter J.C."/>
            <person name="Han C."/>
            <person name="Land M."/>
            <person name="Hauser L."/>
            <person name="Markowitz V."/>
            <person name="Cheng J.-F."/>
            <person name="Hugenholtz P."/>
            <person name="Woyke T."/>
            <person name="Wu D."/>
            <person name="Verbarg S."/>
            <person name="Frueling A."/>
            <person name="Brambilla E."/>
            <person name="Klenk H.-P."/>
            <person name="Eisen J.A."/>
        </authorList>
    </citation>
    <scope>NUCLEOTIDE SEQUENCE</scope>
    <source>
        <strain>DSM 1100</strain>
    </source>
</reference>
<comment type="subcellular location">
    <subcellularLocation>
        <location evidence="1">Membrane</location>
    </subcellularLocation>
</comment>
<evidence type="ECO:0000313" key="7">
    <source>
        <dbReference type="EMBL" id="AEE53123.1"/>
    </source>
</evidence>
<organism evidence="7 8">
    <name type="scientific">Haliscomenobacter hydrossis (strain ATCC 27775 / DSM 1100 / LMG 10767 / O)</name>
    <dbReference type="NCBI Taxonomy" id="760192"/>
    <lineage>
        <taxon>Bacteria</taxon>
        <taxon>Pseudomonadati</taxon>
        <taxon>Bacteroidota</taxon>
        <taxon>Saprospiria</taxon>
        <taxon>Saprospirales</taxon>
        <taxon>Haliscomenobacteraceae</taxon>
        <taxon>Haliscomenobacter</taxon>
    </lineage>
</organism>
<keyword evidence="8" id="KW-1185">Reference proteome</keyword>
<dbReference type="HOGENOM" id="CLU_727174_0_0_10"/>
<gene>
    <name evidence="7" type="ordered locus">Halhy_5298</name>
</gene>
<evidence type="ECO:0000256" key="4">
    <source>
        <dbReference type="ARBA" id="ARBA00023136"/>
    </source>
</evidence>
<dbReference type="InterPro" id="IPR036010">
    <property type="entry name" value="2Fe-2S_ferredoxin-like_sf"/>
</dbReference>
<feature type="transmembrane region" description="Helical" evidence="5">
    <location>
        <begin position="119"/>
        <end position="137"/>
    </location>
</feature>
<dbReference type="PANTHER" id="PTHR11863">
    <property type="entry name" value="STEROL DESATURASE"/>
    <property type="match status" value="1"/>
</dbReference>
<feature type="transmembrane region" description="Helical" evidence="5">
    <location>
        <begin position="80"/>
        <end position="99"/>
    </location>
</feature>
<evidence type="ECO:0000256" key="5">
    <source>
        <dbReference type="SAM" id="Phobius"/>
    </source>
</evidence>
<accession>F4L796</accession>